<keyword evidence="2" id="KW-1185">Reference proteome</keyword>
<dbReference type="OrthoDB" id="9815894at2"/>
<protein>
    <submittedName>
        <fullName evidence="1">Sulfotransferase</fullName>
    </submittedName>
</protein>
<proteinExistence type="predicted"/>
<dbReference type="GO" id="GO:0016740">
    <property type="term" value="F:transferase activity"/>
    <property type="evidence" value="ECO:0007669"/>
    <property type="project" value="UniProtKB-KW"/>
</dbReference>
<organism evidence="1 2">
    <name type="scientific">Pseudomonas mosselii</name>
    <dbReference type="NCBI Taxonomy" id="78327"/>
    <lineage>
        <taxon>Bacteria</taxon>
        <taxon>Pseudomonadati</taxon>
        <taxon>Pseudomonadota</taxon>
        <taxon>Gammaproteobacteria</taxon>
        <taxon>Pseudomonadales</taxon>
        <taxon>Pseudomonadaceae</taxon>
        <taxon>Pseudomonas</taxon>
    </lineage>
</organism>
<accession>A0A5R8Z6J2</accession>
<dbReference type="Gene3D" id="3.40.50.300">
    <property type="entry name" value="P-loop containing nucleotide triphosphate hydrolases"/>
    <property type="match status" value="1"/>
</dbReference>
<dbReference type="InterPro" id="IPR027417">
    <property type="entry name" value="P-loop_NTPase"/>
</dbReference>
<sequence length="278" mass="30691">MSLFWRGIDYLYGRFAAEGGDLLAKTKRTRTCMARDELLNAQALFVVTPGRSGTKSLVEYCNKHSTMYSVHAPLPWLASTGHAYHQGALSSEAAFAAFYAARETYLKSAFERDLMFFDGDCKNLPLAPAIAHYMPNAKFLHVVRNPKSFIKSGLARGYYENKSPEMWGHLSAPIELDGQIEKIAYFWDEANLIAEQMKADLGPARVQTLIADEMFAEQGVILRAFDAIGLGGMFHTQVSGPMRKSNAQAGVNAINSIVAAQIDAAIAKICSTRSLYFK</sequence>
<gene>
    <name evidence="1" type="ORF">FEM01_11280</name>
</gene>
<dbReference type="SUPFAM" id="SSF52540">
    <property type="entry name" value="P-loop containing nucleoside triphosphate hydrolases"/>
    <property type="match status" value="1"/>
</dbReference>
<name>A0A5R8Z6J2_9PSED</name>
<dbReference type="AlphaFoldDB" id="A0A5R8Z6J2"/>
<keyword evidence="1" id="KW-0808">Transferase</keyword>
<comment type="caution">
    <text evidence="1">The sequence shown here is derived from an EMBL/GenBank/DDBJ whole genome shotgun (WGS) entry which is preliminary data.</text>
</comment>
<dbReference type="Proteomes" id="UP000309819">
    <property type="component" value="Unassembled WGS sequence"/>
</dbReference>
<evidence type="ECO:0000313" key="2">
    <source>
        <dbReference type="Proteomes" id="UP000309819"/>
    </source>
</evidence>
<dbReference type="EMBL" id="VAUO01000004">
    <property type="protein sequence ID" value="TLP61164.1"/>
    <property type="molecule type" value="Genomic_DNA"/>
</dbReference>
<dbReference type="RefSeq" id="WP_138219518.1">
    <property type="nucleotide sequence ID" value="NZ_VAUO01000004.1"/>
</dbReference>
<evidence type="ECO:0000313" key="1">
    <source>
        <dbReference type="EMBL" id="TLP61164.1"/>
    </source>
</evidence>
<reference evidence="1 2" key="1">
    <citation type="submission" date="2019-05" db="EMBL/GenBank/DDBJ databases">
        <title>Pseudomonas sp. SC006 isolated from lettuce that can produce HBGAs.</title>
        <authorList>
            <person name="Wang D."/>
            <person name="Liao N."/>
            <person name="Liu D."/>
            <person name="Zhang Z."/>
            <person name="Zou S."/>
        </authorList>
    </citation>
    <scope>NUCLEOTIDE SEQUENCE [LARGE SCALE GENOMIC DNA]</scope>
    <source>
        <strain evidence="1 2">SC006</strain>
    </source>
</reference>